<dbReference type="Proteomes" id="UP000433366">
    <property type="component" value="Unassembled WGS sequence"/>
</dbReference>
<dbReference type="InterPro" id="IPR021560">
    <property type="entry name" value="DUF3021"/>
</dbReference>
<evidence type="ECO:0000256" key="1">
    <source>
        <dbReference type="SAM" id="Phobius"/>
    </source>
</evidence>
<accession>A0A6B0BN89</accession>
<keyword evidence="1" id="KW-1133">Transmembrane helix</keyword>
<dbReference type="Pfam" id="PF11457">
    <property type="entry name" value="DUF3021"/>
    <property type="match status" value="1"/>
</dbReference>
<dbReference type="AlphaFoldDB" id="A0A6B0BN89"/>
<organism evidence="2 3">
    <name type="scientific">Staphylococcus aureus</name>
    <dbReference type="NCBI Taxonomy" id="1280"/>
    <lineage>
        <taxon>Bacteria</taxon>
        <taxon>Bacillati</taxon>
        <taxon>Bacillota</taxon>
        <taxon>Bacilli</taxon>
        <taxon>Bacillales</taxon>
        <taxon>Staphylococcaceae</taxon>
        <taxon>Staphylococcus</taxon>
    </lineage>
</organism>
<sequence length="80" mass="9349">MKNLKNSLFISLIIGLSLSLFFSMLFADGKYYPLNPQSTIGIWYYTNFTETTVMLISIILWLLIGVVFFLGDFIFKYTDW</sequence>
<keyword evidence="1" id="KW-0812">Transmembrane</keyword>
<protein>
    <submittedName>
        <fullName evidence="2">DUF3021 family protein</fullName>
    </submittedName>
</protein>
<dbReference type="EMBL" id="WPRH01000547">
    <property type="protein sequence ID" value="MVI56143.1"/>
    <property type="molecule type" value="Genomic_DNA"/>
</dbReference>
<evidence type="ECO:0000313" key="2">
    <source>
        <dbReference type="EMBL" id="MVI56143.1"/>
    </source>
</evidence>
<evidence type="ECO:0000313" key="3">
    <source>
        <dbReference type="Proteomes" id="UP000433366"/>
    </source>
</evidence>
<feature type="non-terminal residue" evidence="2">
    <location>
        <position position="80"/>
    </location>
</feature>
<comment type="caution">
    <text evidence="2">The sequence shown here is derived from an EMBL/GenBank/DDBJ whole genome shotgun (WGS) entry which is preliminary data.</text>
</comment>
<feature type="transmembrane region" description="Helical" evidence="1">
    <location>
        <begin position="51"/>
        <end position="75"/>
    </location>
</feature>
<proteinExistence type="predicted"/>
<name>A0A6B0BN89_STAAU</name>
<gene>
    <name evidence="2" type="ORF">GO793_09805</name>
</gene>
<keyword evidence="1" id="KW-0472">Membrane</keyword>
<reference evidence="2 3" key="1">
    <citation type="submission" date="2019-11" db="EMBL/GenBank/DDBJ databases">
        <title>Implementation of targeted gown and glove precautions to prevent Staphylococcus aureus acquisition in community-based nursing homes.</title>
        <authorList>
            <person name="Stine O.C."/>
        </authorList>
    </citation>
    <scope>NUCLEOTIDE SEQUENCE [LARGE SCALE GENOMIC DNA]</scope>
    <source>
        <strain evidence="2 3">S_4031.LGMP.AI</strain>
    </source>
</reference>